<accession>A0A5J4VN10</accession>
<dbReference type="EMBL" id="SNRW01006139">
    <property type="protein sequence ID" value="KAA6383653.1"/>
    <property type="molecule type" value="Genomic_DNA"/>
</dbReference>
<gene>
    <name evidence="1" type="ORF">EZS28_020822</name>
</gene>
<reference evidence="1 2" key="1">
    <citation type="submission" date="2019-03" db="EMBL/GenBank/DDBJ databases">
        <title>Single cell metagenomics reveals metabolic interactions within the superorganism composed of flagellate Streblomastix strix and complex community of Bacteroidetes bacteria on its surface.</title>
        <authorList>
            <person name="Treitli S.C."/>
            <person name="Kolisko M."/>
            <person name="Husnik F."/>
            <person name="Keeling P."/>
            <person name="Hampl V."/>
        </authorList>
    </citation>
    <scope>NUCLEOTIDE SEQUENCE [LARGE SCALE GENOMIC DNA]</scope>
    <source>
        <strain evidence="1">ST1C</strain>
    </source>
</reference>
<organism evidence="1 2">
    <name type="scientific">Streblomastix strix</name>
    <dbReference type="NCBI Taxonomy" id="222440"/>
    <lineage>
        <taxon>Eukaryota</taxon>
        <taxon>Metamonada</taxon>
        <taxon>Preaxostyla</taxon>
        <taxon>Oxymonadida</taxon>
        <taxon>Streblomastigidae</taxon>
        <taxon>Streblomastix</taxon>
    </lineage>
</organism>
<name>A0A5J4VN10_9EUKA</name>
<sequence length="154" mass="17364">MVVFDQLISSGIWEFSVKGNQIRTVGTGIGIIDARQIEIPHPFYIRSSNNNSSICYIGKTIWIKGIGKVDTGSNDIKSGDEVSAIVDLESDPHSFNIKVNNEIQPFSVISFPDGVKFILTFGIMNDEWEFISLKELDKSLDLGEEDRRKIYKYL</sequence>
<proteinExistence type="predicted"/>
<dbReference type="AlphaFoldDB" id="A0A5J4VN10"/>
<comment type="caution">
    <text evidence="1">The sequence shown here is derived from an EMBL/GenBank/DDBJ whole genome shotgun (WGS) entry which is preliminary data.</text>
</comment>
<dbReference type="Proteomes" id="UP000324800">
    <property type="component" value="Unassembled WGS sequence"/>
</dbReference>
<evidence type="ECO:0000313" key="2">
    <source>
        <dbReference type="Proteomes" id="UP000324800"/>
    </source>
</evidence>
<protein>
    <submittedName>
        <fullName evidence="1">Uncharacterized protein</fullName>
    </submittedName>
</protein>
<evidence type="ECO:0000313" key="1">
    <source>
        <dbReference type="EMBL" id="KAA6383653.1"/>
    </source>
</evidence>